<dbReference type="PANTHER" id="PTHR43179:SF7">
    <property type="entry name" value="RHAMNOSYLTRANSFERASE WBBL"/>
    <property type="match status" value="1"/>
</dbReference>
<dbReference type="Pfam" id="PF13641">
    <property type="entry name" value="Glyco_tranf_2_3"/>
    <property type="match status" value="1"/>
</dbReference>
<dbReference type="OrthoDB" id="452659at2"/>
<sequence>MVFLIPDIVKAQQPITLSVVVPACNNPLFTEQCLNALVDTMALLEHYDLWVEPEYLLIDDHSQDVAIQRLFTDFQQAYPGTRYWDLQHKHHYTGVLALGLDEARGDRILFLSNDMILTPTFLVSTLVVSLLDPQHGIVRGKSNHCDCFPQYELLPVQDLTTYWDICEFAEQVLEQFGWASAEDDILTGDCFILSRAVIDAIGSVDRQYFSYFGDIDYGLRAQRAGFKLVCALGAWLWHWGAGHMMHEASTSGTEMLELRQRRSQEIQSAYTKFRQKWQPSMPEDYISINNSLLFEYLRQLRNG</sequence>
<proteinExistence type="predicted"/>
<comment type="caution">
    <text evidence="1">The sequence shown here is derived from an EMBL/GenBank/DDBJ whole genome shotgun (WGS) entry which is preliminary data.</text>
</comment>
<evidence type="ECO:0008006" key="3">
    <source>
        <dbReference type="Google" id="ProtNLM"/>
    </source>
</evidence>
<accession>A0A098TNG0</accession>
<evidence type="ECO:0000313" key="1">
    <source>
        <dbReference type="EMBL" id="KGF72378.1"/>
    </source>
</evidence>
<keyword evidence="2" id="KW-1185">Reference proteome</keyword>
<dbReference type="EMBL" id="JJML01000028">
    <property type="protein sequence ID" value="KGF72378.1"/>
    <property type="molecule type" value="Genomic_DNA"/>
</dbReference>
<dbReference type="InterPro" id="IPR029044">
    <property type="entry name" value="Nucleotide-diphossugar_trans"/>
</dbReference>
<protein>
    <recommendedName>
        <fullName evidence="3">Glycosyltransferase 2-like domain-containing protein</fullName>
    </recommendedName>
</protein>
<organism evidence="1 2">
    <name type="scientific">Neosynechococcus sphagnicola sy1</name>
    <dbReference type="NCBI Taxonomy" id="1497020"/>
    <lineage>
        <taxon>Bacteria</taxon>
        <taxon>Bacillati</taxon>
        <taxon>Cyanobacteriota</taxon>
        <taxon>Cyanophyceae</taxon>
        <taxon>Neosynechococcales</taxon>
        <taxon>Neosynechococcaceae</taxon>
        <taxon>Neosynechococcus</taxon>
    </lineage>
</organism>
<dbReference type="SUPFAM" id="SSF53448">
    <property type="entry name" value="Nucleotide-diphospho-sugar transferases"/>
    <property type="match status" value="1"/>
</dbReference>
<dbReference type="RefSeq" id="WP_036534029.1">
    <property type="nucleotide sequence ID" value="NZ_JJML01000028.1"/>
</dbReference>
<evidence type="ECO:0000313" key="2">
    <source>
        <dbReference type="Proteomes" id="UP000030170"/>
    </source>
</evidence>
<dbReference type="PANTHER" id="PTHR43179">
    <property type="entry name" value="RHAMNOSYLTRANSFERASE WBBL"/>
    <property type="match status" value="1"/>
</dbReference>
<dbReference type="Gene3D" id="3.90.550.10">
    <property type="entry name" value="Spore Coat Polysaccharide Biosynthesis Protein SpsA, Chain A"/>
    <property type="match status" value="1"/>
</dbReference>
<gene>
    <name evidence="1" type="ORF">DO97_09220</name>
</gene>
<dbReference type="STRING" id="1497020.DO97_09220"/>
<dbReference type="Proteomes" id="UP000030170">
    <property type="component" value="Unassembled WGS sequence"/>
</dbReference>
<reference evidence="1 2" key="1">
    <citation type="journal article" date="2014" name="Mol. Ecol.">
        <title>Evolution of Synechococcus.</title>
        <authorList>
            <person name="Dvorak P."/>
            <person name="Casamatta D."/>
            <person name="Hasler P."/>
            <person name="Poulickova A."/>
            <person name="Ondrej V."/>
            <person name="Sanges R."/>
        </authorList>
    </citation>
    <scope>NUCLEOTIDE SEQUENCE [LARGE SCALE GENOMIC DNA]</scope>
    <source>
        <strain evidence="1 2">CAUP A 1101</strain>
    </source>
</reference>
<name>A0A098TNG0_9CYAN</name>
<dbReference type="AlphaFoldDB" id="A0A098TNG0"/>